<keyword evidence="3" id="KW-1185">Reference proteome</keyword>
<organism evidence="2 3">
    <name type="scientific">Cannabis sativa</name>
    <name type="common">Hemp</name>
    <name type="synonym">Marijuana</name>
    <dbReference type="NCBI Taxonomy" id="3483"/>
    <lineage>
        <taxon>Eukaryota</taxon>
        <taxon>Viridiplantae</taxon>
        <taxon>Streptophyta</taxon>
        <taxon>Embryophyta</taxon>
        <taxon>Tracheophyta</taxon>
        <taxon>Spermatophyta</taxon>
        <taxon>Magnoliopsida</taxon>
        <taxon>eudicotyledons</taxon>
        <taxon>Gunneridae</taxon>
        <taxon>Pentapetalae</taxon>
        <taxon>rosids</taxon>
        <taxon>fabids</taxon>
        <taxon>Rosales</taxon>
        <taxon>Cannabaceae</taxon>
        <taxon>Cannabis</taxon>
    </lineage>
</organism>
<dbReference type="AlphaFoldDB" id="A0A803QCR8"/>
<name>A0A803QCR8_CANSA</name>
<evidence type="ECO:0000313" key="3">
    <source>
        <dbReference type="Proteomes" id="UP000596661"/>
    </source>
</evidence>
<feature type="region of interest" description="Disordered" evidence="1">
    <location>
        <begin position="21"/>
        <end position="78"/>
    </location>
</feature>
<feature type="compositionally biased region" description="Basic and acidic residues" evidence="1">
    <location>
        <begin position="46"/>
        <end position="56"/>
    </location>
</feature>
<sequence length="170" mass="19183">MVPKKTPQDGIDAIMEEVNPLSPEHAQSSDAMCGEMSNNRKVGLNNKHENIDKERDAEDDDGEYIKDRNLNEGYYDDDPSIECIRGNNKENPAQVETSAPVQDKGKAKFIVARDYDMEMGSITNVKQQVRESLKNFIMRMMEATTKMKVTDDMKFVALKFGLTVGSLLWG</sequence>
<proteinExistence type="predicted"/>
<dbReference type="EMBL" id="UZAU01000694">
    <property type="status" value="NOT_ANNOTATED_CDS"/>
    <property type="molecule type" value="Genomic_DNA"/>
</dbReference>
<reference evidence="2" key="1">
    <citation type="submission" date="2018-11" db="EMBL/GenBank/DDBJ databases">
        <authorList>
            <person name="Grassa J C."/>
        </authorList>
    </citation>
    <scope>NUCLEOTIDE SEQUENCE [LARGE SCALE GENOMIC DNA]</scope>
</reference>
<accession>A0A803QCR8</accession>
<evidence type="ECO:0000313" key="2">
    <source>
        <dbReference type="EnsemblPlants" id="cds.evm.model.08.909"/>
    </source>
</evidence>
<evidence type="ECO:0000256" key="1">
    <source>
        <dbReference type="SAM" id="MobiDB-lite"/>
    </source>
</evidence>
<dbReference type="Proteomes" id="UP000596661">
    <property type="component" value="Chromosome 8"/>
</dbReference>
<protein>
    <submittedName>
        <fullName evidence="2">Uncharacterized protein</fullName>
    </submittedName>
</protein>
<reference evidence="2" key="2">
    <citation type="submission" date="2021-03" db="UniProtKB">
        <authorList>
            <consortium name="EnsemblPlants"/>
        </authorList>
    </citation>
    <scope>IDENTIFICATION</scope>
</reference>
<dbReference type="EnsemblPlants" id="evm.model.08.909">
    <property type="protein sequence ID" value="cds.evm.model.08.909"/>
    <property type="gene ID" value="evm.TU.08.909"/>
</dbReference>
<dbReference type="Gramene" id="evm.model.08.909">
    <property type="protein sequence ID" value="cds.evm.model.08.909"/>
    <property type="gene ID" value="evm.TU.08.909"/>
</dbReference>
<feature type="compositionally biased region" description="Polar residues" evidence="1">
    <location>
        <begin position="25"/>
        <end position="40"/>
    </location>
</feature>